<gene>
    <name evidence="1" type="ORF">B9Z19DRAFT_1085072</name>
</gene>
<protein>
    <submittedName>
        <fullName evidence="1">Uncharacterized protein</fullName>
    </submittedName>
</protein>
<name>A0A2T6ZR85_TUBBO</name>
<proteinExistence type="predicted"/>
<accession>A0A2T6ZR85</accession>
<evidence type="ECO:0000313" key="2">
    <source>
        <dbReference type="Proteomes" id="UP000244722"/>
    </source>
</evidence>
<dbReference type="EMBL" id="NESQ01000132">
    <property type="protein sequence ID" value="PUU78005.1"/>
    <property type="molecule type" value="Genomic_DNA"/>
</dbReference>
<organism evidence="1 2">
    <name type="scientific">Tuber borchii</name>
    <name type="common">White truffle</name>
    <dbReference type="NCBI Taxonomy" id="42251"/>
    <lineage>
        <taxon>Eukaryota</taxon>
        <taxon>Fungi</taxon>
        <taxon>Dikarya</taxon>
        <taxon>Ascomycota</taxon>
        <taxon>Pezizomycotina</taxon>
        <taxon>Pezizomycetes</taxon>
        <taxon>Pezizales</taxon>
        <taxon>Tuberaceae</taxon>
        <taxon>Tuber</taxon>
    </lineage>
</organism>
<reference evidence="1 2" key="1">
    <citation type="submission" date="2017-04" db="EMBL/GenBank/DDBJ databases">
        <title>Draft genome sequence of Tuber borchii Vittad., a whitish edible truffle.</title>
        <authorList>
            <consortium name="DOE Joint Genome Institute"/>
            <person name="Murat C."/>
            <person name="Kuo A."/>
            <person name="Barry K.W."/>
            <person name="Clum A."/>
            <person name="Dockter R.B."/>
            <person name="Fauchery L."/>
            <person name="Iotti M."/>
            <person name="Kohler A."/>
            <person name="Labutti K."/>
            <person name="Lindquist E.A."/>
            <person name="Lipzen A."/>
            <person name="Ohm R.A."/>
            <person name="Wang M."/>
            <person name="Grigoriev I.V."/>
            <person name="Zambonelli A."/>
            <person name="Martin F.M."/>
        </authorList>
    </citation>
    <scope>NUCLEOTIDE SEQUENCE [LARGE SCALE GENOMIC DNA]</scope>
    <source>
        <strain evidence="1 2">Tbo3840</strain>
    </source>
</reference>
<sequence>MRKKFPQAKLWVGDQALVCIAVLLKFRLVSLCCSCLAISSLQFKLDLVLLLPGFTHSIACNLGYMHSHSALGRLIFFHHVNSEYHNLRQPVLAC</sequence>
<dbReference type="AlphaFoldDB" id="A0A2T6ZR85"/>
<dbReference type="Proteomes" id="UP000244722">
    <property type="component" value="Unassembled WGS sequence"/>
</dbReference>
<evidence type="ECO:0000313" key="1">
    <source>
        <dbReference type="EMBL" id="PUU78005.1"/>
    </source>
</evidence>
<keyword evidence="2" id="KW-1185">Reference proteome</keyword>
<comment type="caution">
    <text evidence="1">The sequence shown here is derived from an EMBL/GenBank/DDBJ whole genome shotgun (WGS) entry which is preliminary data.</text>
</comment>